<evidence type="ECO:0000313" key="3">
    <source>
        <dbReference type="EMBL" id="MFI6495753.1"/>
    </source>
</evidence>
<dbReference type="Pfam" id="PF03446">
    <property type="entry name" value="NAD_binding_2"/>
    <property type="match status" value="1"/>
</dbReference>
<dbReference type="InterPro" id="IPR006175">
    <property type="entry name" value="YjgF/YER057c/UK114"/>
</dbReference>
<feature type="compositionally biased region" description="Polar residues" evidence="1">
    <location>
        <begin position="301"/>
        <end position="310"/>
    </location>
</feature>
<dbReference type="GO" id="GO:0016787">
    <property type="term" value="F:hydrolase activity"/>
    <property type="evidence" value="ECO:0007669"/>
    <property type="project" value="UniProtKB-KW"/>
</dbReference>
<keyword evidence="4" id="KW-1185">Reference proteome</keyword>
<keyword evidence="3" id="KW-0378">Hydrolase</keyword>
<dbReference type="EMBL" id="JBITGY010000001">
    <property type="protein sequence ID" value="MFI6495753.1"/>
    <property type="molecule type" value="Genomic_DNA"/>
</dbReference>
<evidence type="ECO:0000256" key="1">
    <source>
        <dbReference type="SAM" id="MobiDB-lite"/>
    </source>
</evidence>
<reference evidence="3 4" key="1">
    <citation type="submission" date="2024-10" db="EMBL/GenBank/DDBJ databases">
        <title>The Natural Products Discovery Center: Release of the First 8490 Sequenced Strains for Exploring Actinobacteria Biosynthetic Diversity.</title>
        <authorList>
            <person name="Kalkreuter E."/>
            <person name="Kautsar S.A."/>
            <person name="Yang D."/>
            <person name="Bader C.D."/>
            <person name="Teijaro C.N."/>
            <person name="Fluegel L."/>
            <person name="Davis C.M."/>
            <person name="Simpson J.R."/>
            <person name="Lauterbach L."/>
            <person name="Steele A.D."/>
            <person name="Gui C."/>
            <person name="Meng S."/>
            <person name="Li G."/>
            <person name="Viehrig K."/>
            <person name="Ye F."/>
            <person name="Su P."/>
            <person name="Kiefer A.F."/>
            <person name="Nichols A."/>
            <person name="Cepeda A.J."/>
            <person name="Yan W."/>
            <person name="Fan B."/>
            <person name="Jiang Y."/>
            <person name="Adhikari A."/>
            <person name="Zheng C.-J."/>
            <person name="Schuster L."/>
            <person name="Cowan T.M."/>
            <person name="Smanski M.J."/>
            <person name="Chevrette M.G."/>
            <person name="De Carvalho L.P.S."/>
            <person name="Shen B."/>
        </authorList>
    </citation>
    <scope>NUCLEOTIDE SEQUENCE [LARGE SCALE GENOMIC DNA]</scope>
    <source>
        <strain evidence="3 4">NPDC050545</strain>
    </source>
</reference>
<evidence type="ECO:0000259" key="2">
    <source>
        <dbReference type="Pfam" id="PF03446"/>
    </source>
</evidence>
<sequence length="447" mass="46143">MTNYSGEIAFLGQGRMGVPMAKRLAAAGPAVTTWRRGNGVPVAEAVADAGVVITMLRDGHAVLDVLRDALPGLRPDAIVIDMSTIGPEAVARVRALLPDSVDLVDAPVLGSVGPAADGTLTVLASGAVDRCRDLLSVFGTVREYGALGTAAALKLAVMSTIVPVQVLVAESLAYGEAHGVPRADVLDVLAGTPLGGMAERLREPAEETRYALGLAAKDLALAAWQGATLATAARLRLQDAEAAGYGDRDLTTIAHHVAGDAGESSGRLAASGDRADQPGRGRPATSGDQVDQPGRGRPATSGDQVDQPGQGSAAGERAGRVTPVNPPTVPATNGMYSHAVRAGDTLYISGQAAFDDNGQVVAPGDMRAQAEHVFQCLERILADQGASFADVAFIRSYLTDMSQAPAYREVRRRHITGTPPASTTVEVSRLFMPGLVLEVDAIVSLPS</sequence>
<dbReference type="InterPro" id="IPR051265">
    <property type="entry name" value="HIBADH-related_NP60_sf"/>
</dbReference>
<dbReference type="InterPro" id="IPR036291">
    <property type="entry name" value="NAD(P)-bd_dom_sf"/>
</dbReference>
<dbReference type="Pfam" id="PF01042">
    <property type="entry name" value="Ribonuc_L-PSP"/>
    <property type="match status" value="1"/>
</dbReference>
<dbReference type="Gene3D" id="3.40.50.720">
    <property type="entry name" value="NAD(P)-binding Rossmann-like Domain"/>
    <property type="match status" value="1"/>
</dbReference>
<dbReference type="PANTHER" id="PTHR43580:SF2">
    <property type="entry name" value="CYTOKINE-LIKE NUCLEAR FACTOR N-PAC"/>
    <property type="match status" value="1"/>
</dbReference>
<dbReference type="CDD" id="cd00448">
    <property type="entry name" value="YjgF_YER057c_UK114_family"/>
    <property type="match status" value="1"/>
</dbReference>
<dbReference type="InterPro" id="IPR006115">
    <property type="entry name" value="6PGDH_NADP-bd"/>
</dbReference>
<dbReference type="Proteomes" id="UP001612741">
    <property type="component" value="Unassembled WGS sequence"/>
</dbReference>
<feature type="domain" description="6-phosphogluconate dehydrogenase NADP-binding" evidence="2">
    <location>
        <begin position="7"/>
        <end position="139"/>
    </location>
</feature>
<accession>A0ABW7YKC2</accession>
<dbReference type="InterPro" id="IPR013328">
    <property type="entry name" value="6PGD_dom2"/>
</dbReference>
<dbReference type="Gene3D" id="1.10.1040.10">
    <property type="entry name" value="N-(1-d-carboxylethyl)-l-norvaline Dehydrogenase, domain 2"/>
    <property type="match status" value="1"/>
</dbReference>
<dbReference type="InterPro" id="IPR035959">
    <property type="entry name" value="RutC-like_sf"/>
</dbReference>
<dbReference type="RefSeq" id="WP_397077454.1">
    <property type="nucleotide sequence ID" value="NZ_JBITGY010000001.1"/>
</dbReference>
<dbReference type="Gene3D" id="3.30.1330.40">
    <property type="entry name" value="RutC-like"/>
    <property type="match status" value="1"/>
</dbReference>
<proteinExistence type="predicted"/>
<dbReference type="SUPFAM" id="SSF55298">
    <property type="entry name" value="YjgF-like"/>
    <property type="match status" value="1"/>
</dbReference>
<dbReference type="SUPFAM" id="SSF51735">
    <property type="entry name" value="NAD(P)-binding Rossmann-fold domains"/>
    <property type="match status" value="1"/>
</dbReference>
<comment type="caution">
    <text evidence="3">The sequence shown here is derived from an EMBL/GenBank/DDBJ whole genome shotgun (WGS) entry which is preliminary data.</text>
</comment>
<gene>
    <name evidence="3" type="ORF">ACIBG2_00090</name>
</gene>
<dbReference type="SUPFAM" id="SSF48179">
    <property type="entry name" value="6-phosphogluconate dehydrogenase C-terminal domain-like"/>
    <property type="match status" value="1"/>
</dbReference>
<dbReference type="PANTHER" id="PTHR43580">
    <property type="entry name" value="OXIDOREDUCTASE GLYR1-RELATED"/>
    <property type="match status" value="1"/>
</dbReference>
<name>A0ABW7YKC2_9ACTN</name>
<feature type="region of interest" description="Disordered" evidence="1">
    <location>
        <begin position="261"/>
        <end position="335"/>
    </location>
</feature>
<evidence type="ECO:0000313" key="4">
    <source>
        <dbReference type="Proteomes" id="UP001612741"/>
    </source>
</evidence>
<protein>
    <submittedName>
        <fullName evidence="3">Rid family hydrolase</fullName>
    </submittedName>
</protein>
<organism evidence="3 4">
    <name type="scientific">Nonomuraea typhae</name>
    <dbReference type="NCBI Taxonomy" id="2603600"/>
    <lineage>
        <taxon>Bacteria</taxon>
        <taxon>Bacillati</taxon>
        <taxon>Actinomycetota</taxon>
        <taxon>Actinomycetes</taxon>
        <taxon>Streptosporangiales</taxon>
        <taxon>Streptosporangiaceae</taxon>
        <taxon>Nonomuraea</taxon>
    </lineage>
</organism>
<dbReference type="InterPro" id="IPR008927">
    <property type="entry name" value="6-PGluconate_DH-like_C_sf"/>
</dbReference>